<name>A0A382QLF2_9ZZZZ</name>
<proteinExistence type="predicted"/>
<protein>
    <recommendedName>
        <fullName evidence="2">Prolyl 4-hydroxylase alpha subunit Fe(2+) 2OG dioxygenase domain-containing protein</fullName>
    </recommendedName>
</protein>
<organism evidence="1">
    <name type="scientific">marine metagenome</name>
    <dbReference type="NCBI Taxonomy" id="408172"/>
    <lineage>
        <taxon>unclassified sequences</taxon>
        <taxon>metagenomes</taxon>
        <taxon>ecological metagenomes</taxon>
    </lineage>
</organism>
<evidence type="ECO:0000313" key="1">
    <source>
        <dbReference type="EMBL" id="SVC85778.1"/>
    </source>
</evidence>
<evidence type="ECO:0008006" key="2">
    <source>
        <dbReference type="Google" id="ProtNLM"/>
    </source>
</evidence>
<gene>
    <name evidence="1" type="ORF">METZ01_LOCUS338632</name>
</gene>
<accession>A0A382QLF2</accession>
<reference evidence="1" key="1">
    <citation type="submission" date="2018-05" db="EMBL/GenBank/DDBJ databases">
        <authorList>
            <person name="Lanie J.A."/>
            <person name="Ng W.-L."/>
            <person name="Kazmierczak K.M."/>
            <person name="Andrzejewski T.M."/>
            <person name="Davidsen T.M."/>
            <person name="Wayne K.J."/>
            <person name="Tettelin H."/>
            <person name="Glass J.I."/>
            <person name="Rusch D."/>
            <person name="Podicherti R."/>
            <person name="Tsui H.-C.T."/>
            <person name="Winkler M.E."/>
        </authorList>
    </citation>
    <scope>NUCLEOTIDE SEQUENCE</scope>
</reference>
<dbReference type="AlphaFoldDB" id="A0A382QLF2"/>
<feature type="non-terminal residue" evidence="1">
    <location>
        <position position="103"/>
    </location>
</feature>
<sequence>MARHRYFTVEDAISKEDCDTLIKIYEDTEWCDSHVVGYDVEGQYDTLRRSNVKWLKHNSFFTRAIWSYMLEINSKHLGYSITGYEEPQLTRYTVGDYFDWHID</sequence>
<dbReference type="Gene3D" id="2.60.120.620">
    <property type="entry name" value="q2cbj1_9rhob like domain"/>
    <property type="match status" value="1"/>
</dbReference>
<dbReference type="EMBL" id="UINC01115042">
    <property type="protein sequence ID" value="SVC85778.1"/>
    <property type="molecule type" value="Genomic_DNA"/>
</dbReference>